<accession>A0A4U7AQB0</accession>
<proteinExistence type="predicted"/>
<evidence type="ECO:0000256" key="4">
    <source>
        <dbReference type="ARBA" id="ARBA00023242"/>
    </source>
</evidence>
<evidence type="ECO:0000313" key="7">
    <source>
        <dbReference type="Proteomes" id="UP000308133"/>
    </source>
</evidence>
<dbReference type="Pfam" id="PF14811">
    <property type="entry name" value="TPD"/>
    <property type="match status" value="1"/>
</dbReference>
<evidence type="ECO:0000256" key="5">
    <source>
        <dbReference type="ARBA" id="ARBA00023480"/>
    </source>
</evidence>
<dbReference type="InterPro" id="IPR029404">
    <property type="entry name" value="CDIN1"/>
</dbReference>
<dbReference type="GO" id="GO:0005737">
    <property type="term" value="C:cytoplasm"/>
    <property type="evidence" value="ECO:0007669"/>
    <property type="project" value="UniProtKB-SubCell"/>
</dbReference>
<dbReference type="AlphaFoldDB" id="A0A4U7AQB0"/>
<evidence type="ECO:0000256" key="1">
    <source>
        <dbReference type="ARBA" id="ARBA00004123"/>
    </source>
</evidence>
<comment type="caution">
    <text evidence="6">The sequence shown here is derived from an EMBL/GenBank/DDBJ whole genome shotgun (WGS) entry which is preliminary data.</text>
</comment>
<name>A0A4U7AQB0_9PEZI</name>
<gene>
    <name evidence="6" type="ORF">C1H76_9001</name>
</gene>
<dbReference type="PANTHER" id="PTHR31661:SF1">
    <property type="entry name" value="CDAN1-INTERACTING NUCLEASE 1"/>
    <property type="match status" value="1"/>
</dbReference>
<dbReference type="GO" id="GO:0005634">
    <property type="term" value="C:nucleus"/>
    <property type="evidence" value="ECO:0007669"/>
    <property type="project" value="UniProtKB-SubCell"/>
</dbReference>
<evidence type="ECO:0000256" key="3">
    <source>
        <dbReference type="ARBA" id="ARBA00022490"/>
    </source>
</evidence>
<sequence>MAQYMGVSSSEVHRVFKLACNMRFQSPTAEEIRFTTGTALDLAVVAAILEGALRLVPVDKSPQGQSQRKEVEKRKAGEAASAEKSFVQLLRTIGLDLEDETQQRERIQQRLADGQASTIRITPDVLFRSPTMVCGKVVSWIEYKNSFGFRKNPFVHKSHLKQTRRYQASFGDGLLVYKLGFETNHINEAGIHCLHEADVVSWAQSYISHL</sequence>
<evidence type="ECO:0000313" key="6">
    <source>
        <dbReference type="EMBL" id="TKX18740.1"/>
    </source>
</evidence>
<keyword evidence="4" id="KW-0539">Nucleus</keyword>
<dbReference type="EMBL" id="PTQR01000126">
    <property type="protein sequence ID" value="TKX18740.1"/>
    <property type="molecule type" value="Genomic_DNA"/>
</dbReference>
<dbReference type="PANTHER" id="PTHR31661">
    <property type="entry name" value="SIMILAR TO CDNA SEQUENCE BC052040"/>
    <property type="match status" value="1"/>
</dbReference>
<evidence type="ECO:0000256" key="2">
    <source>
        <dbReference type="ARBA" id="ARBA00004496"/>
    </source>
</evidence>
<organism evidence="6 7">
    <name type="scientific">Elsinoe australis</name>
    <dbReference type="NCBI Taxonomy" id="40998"/>
    <lineage>
        <taxon>Eukaryota</taxon>
        <taxon>Fungi</taxon>
        <taxon>Dikarya</taxon>
        <taxon>Ascomycota</taxon>
        <taxon>Pezizomycotina</taxon>
        <taxon>Dothideomycetes</taxon>
        <taxon>Dothideomycetidae</taxon>
        <taxon>Myriangiales</taxon>
        <taxon>Elsinoaceae</taxon>
        <taxon>Elsinoe</taxon>
    </lineage>
</organism>
<keyword evidence="3" id="KW-0963">Cytoplasm</keyword>
<dbReference type="Proteomes" id="UP000308133">
    <property type="component" value="Unassembled WGS sequence"/>
</dbReference>
<comment type="subcellular location">
    <subcellularLocation>
        <location evidence="2">Cytoplasm</location>
    </subcellularLocation>
    <subcellularLocation>
        <location evidence="1">Nucleus</location>
    </subcellularLocation>
</comment>
<protein>
    <recommendedName>
        <fullName evidence="5">CDAN1-interacting nuclease 1</fullName>
    </recommendedName>
</protein>
<reference evidence="6 7" key="1">
    <citation type="submission" date="2018-02" db="EMBL/GenBank/DDBJ databases">
        <title>Draft genome sequences of Elsinoe sp., causing black scab on jojoba.</title>
        <authorList>
            <person name="Stodart B."/>
            <person name="Jeffress S."/>
            <person name="Ash G."/>
            <person name="Arun Chinnappa K."/>
        </authorList>
    </citation>
    <scope>NUCLEOTIDE SEQUENCE [LARGE SCALE GENOMIC DNA]</scope>
    <source>
        <strain evidence="6 7">Hillstone_2</strain>
    </source>
</reference>